<evidence type="ECO:0000256" key="1">
    <source>
        <dbReference type="ARBA" id="ARBA00022630"/>
    </source>
</evidence>
<protein>
    <recommendedName>
        <fullName evidence="5">FAD-binding domain-containing protein</fullName>
    </recommendedName>
</protein>
<keyword evidence="3" id="KW-0560">Oxidoreductase</keyword>
<keyword evidence="7" id="KW-1185">Reference proteome</keyword>
<evidence type="ECO:0000313" key="7">
    <source>
        <dbReference type="Proteomes" id="UP000073492"/>
    </source>
</evidence>
<dbReference type="SUPFAM" id="SSF51905">
    <property type="entry name" value="FAD/NAD(P)-binding domain"/>
    <property type="match status" value="1"/>
</dbReference>
<reference evidence="6 7" key="1">
    <citation type="submission" date="2015-07" db="EMBL/GenBank/DDBJ databases">
        <title>Comparative genomics of the Sigatoka disease complex on banana suggests a link between parallel evolutionary changes in Pseudocercospora fijiensis and Pseudocercospora eumusae and increased virulence on the banana host.</title>
        <authorList>
            <person name="Chang T.-C."/>
            <person name="Salvucci A."/>
            <person name="Crous P.W."/>
            <person name="Stergiopoulos I."/>
        </authorList>
    </citation>
    <scope>NUCLEOTIDE SEQUENCE [LARGE SCALE GENOMIC DNA]</scope>
    <source>
        <strain evidence="6 7">CBS 116634</strain>
    </source>
</reference>
<dbReference type="InterPro" id="IPR050641">
    <property type="entry name" value="RIFMO-like"/>
</dbReference>
<sequence length="593" mass="65829">MARDMPGNDAHPVIIIGGGPVGLSASILLSLRGISNILFERHPGTSIHPKACGINQRTTEIFRVMGIEEEVYTHSAPKEIAGATAWYTSYGPQGREIFSRSAWGGGEDEAEYATFSPSRYCIVPQIRLEPILKRKAEELNPDGILFYHEVVSISDHETCPTVTVKNRNTGESQDYRSLYLIVADGGRMFTKELGAEWSGEPDILNMNSAHIRAPIRPHQPDKRIWMTWFTNPEMGGSTRTGYLYQLGPWPEAMTNPDVEEWMFACASTEDDPPKFDENTILTRLRKTIGIPDLKIELLSLSHWTVNAIYASKWRMGRTFLVGDSAHRIPPWGALGMNSGIQDVQNLIWKLALALKDPVQYYALLDTYETERYEIGKRVGQSSLNNMRSHSAKIDQAIGISARQTRAENVAAAESFFNKDDPDYAHKRAAIAAASKDLDTEFKAPGYEVGWYYPSADINAEGGATHGGQQLPDGTLVHDKYFINTIPGHHLPHAWLELGDKSLAIRDLLDMNLLTLFVENDQIVIRDPRVQVVVVGGPIGWKDTTGQWQKYRGVDSSGGVLVRPDGIVAWRGVVEGVDEQSFVTLVNTILKAGA</sequence>
<keyword evidence="1" id="KW-0285">Flavoprotein</keyword>
<evidence type="ECO:0000313" key="6">
    <source>
        <dbReference type="EMBL" id="KXT08510.1"/>
    </source>
</evidence>
<evidence type="ECO:0000256" key="3">
    <source>
        <dbReference type="ARBA" id="ARBA00023002"/>
    </source>
</evidence>
<keyword evidence="2" id="KW-0274">FAD</keyword>
<name>A0A139I1B8_9PEZI</name>
<dbReference type="Pfam" id="PF21274">
    <property type="entry name" value="Rng_hyd_C"/>
    <property type="match status" value="1"/>
</dbReference>
<dbReference type="Gene3D" id="3.40.30.120">
    <property type="match status" value="1"/>
</dbReference>
<accession>A0A139I1B8</accession>
<gene>
    <name evidence="6" type="ORF">AC579_9223</name>
</gene>
<dbReference type="GO" id="GO:0071949">
    <property type="term" value="F:FAD binding"/>
    <property type="evidence" value="ECO:0007669"/>
    <property type="project" value="InterPro"/>
</dbReference>
<evidence type="ECO:0000259" key="5">
    <source>
        <dbReference type="Pfam" id="PF01494"/>
    </source>
</evidence>
<evidence type="ECO:0000256" key="4">
    <source>
        <dbReference type="SAM" id="Phobius"/>
    </source>
</evidence>
<dbReference type="InterPro" id="IPR002938">
    <property type="entry name" value="FAD-bd"/>
</dbReference>
<keyword evidence="4" id="KW-0472">Membrane</keyword>
<dbReference type="PRINTS" id="PR00420">
    <property type="entry name" value="RNGMNOXGNASE"/>
</dbReference>
<dbReference type="Proteomes" id="UP000073492">
    <property type="component" value="Unassembled WGS sequence"/>
</dbReference>
<dbReference type="EMBL" id="LFZO01000436">
    <property type="protein sequence ID" value="KXT08510.1"/>
    <property type="molecule type" value="Genomic_DNA"/>
</dbReference>
<feature type="domain" description="FAD-binding" evidence="5">
    <location>
        <begin position="12"/>
        <end position="380"/>
    </location>
</feature>
<dbReference type="GO" id="GO:0016709">
    <property type="term" value="F:oxidoreductase activity, acting on paired donors, with incorporation or reduction of molecular oxygen, NAD(P)H as one donor, and incorporation of one atom of oxygen"/>
    <property type="evidence" value="ECO:0007669"/>
    <property type="project" value="UniProtKB-ARBA"/>
</dbReference>
<dbReference type="Gene3D" id="3.30.9.10">
    <property type="entry name" value="D-Amino Acid Oxidase, subunit A, domain 2"/>
    <property type="match status" value="1"/>
</dbReference>
<comment type="caution">
    <text evidence="6">The sequence shown here is derived from an EMBL/GenBank/DDBJ whole genome shotgun (WGS) entry which is preliminary data.</text>
</comment>
<dbReference type="Gene3D" id="3.50.50.60">
    <property type="entry name" value="FAD/NAD(P)-binding domain"/>
    <property type="match status" value="1"/>
</dbReference>
<dbReference type="OrthoDB" id="2096480at2759"/>
<dbReference type="AlphaFoldDB" id="A0A139I1B8"/>
<keyword evidence="4" id="KW-0812">Transmembrane</keyword>
<evidence type="ECO:0000256" key="2">
    <source>
        <dbReference type="ARBA" id="ARBA00022827"/>
    </source>
</evidence>
<organism evidence="6 7">
    <name type="scientific">Pseudocercospora musae</name>
    <dbReference type="NCBI Taxonomy" id="113226"/>
    <lineage>
        <taxon>Eukaryota</taxon>
        <taxon>Fungi</taxon>
        <taxon>Dikarya</taxon>
        <taxon>Ascomycota</taxon>
        <taxon>Pezizomycotina</taxon>
        <taxon>Dothideomycetes</taxon>
        <taxon>Dothideomycetidae</taxon>
        <taxon>Mycosphaerellales</taxon>
        <taxon>Mycosphaerellaceae</taxon>
        <taxon>Pseudocercospora</taxon>
    </lineage>
</organism>
<dbReference type="InterPro" id="IPR036188">
    <property type="entry name" value="FAD/NAD-bd_sf"/>
</dbReference>
<proteinExistence type="predicted"/>
<dbReference type="STRING" id="113226.A0A139I1B8"/>
<dbReference type="PANTHER" id="PTHR43004">
    <property type="entry name" value="TRK SYSTEM POTASSIUM UPTAKE PROTEIN"/>
    <property type="match status" value="1"/>
</dbReference>
<feature type="transmembrane region" description="Helical" evidence="4">
    <location>
        <begin position="12"/>
        <end position="31"/>
    </location>
</feature>
<dbReference type="PANTHER" id="PTHR43004:SF8">
    <property type="entry name" value="FAD-BINDING DOMAIN-CONTAINING PROTEIN-RELATED"/>
    <property type="match status" value="1"/>
</dbReference>
<keyword evidence="4" id="KW-1133">Transmembrane helix</keyword>
<dbReference type="Pfam" id="PF01494">
    <property type="entry name" value="FAD_binding_3"/>
    <property type="match status" value="1"/>
</dbReference>